<name>A0A395T146_9HYPO</name>
<organism evidence="1 2">
    <name type="scientific">Fusarium longipes</name>
    <dbReference type="NCBI Taxonomy" id="694270"/>
    <lineage>
        <taxon>Eukaryota</taxon>
        <taxon>Fungi</taxon>
        <taxon>Dikarya</taxon>
        <taxon>Ascomycota</taxon>
        <taxon>Pezizomycotina</taxon>
        <taxon>Sordariomycetes</taxon>
        <taxon>Hypocreomycetidae</taxon>
        <taxon>Hypocreales</taxon>
        <taxon>Nectriaceae</taxon>
        <taxon>Fusarium</taxon>
    </lineage>
</organism>
<comment type="caution">
    <text evidence="1">The sequence shown here is derived from an EMBL/GenBank/DDBJ whole genome shotgun (WGS) entry which is preliminary data.</text>
</comment>
<protein>
    <submittedName>
        <fullName evidence="1">Uncharacterized protein</fullName>
    </submittedName>
</protein>
<sequence>MFTDDELAEITCFRRSALYRDMTQALHNTLILGRQRCDAPHHDSPGQRYHILVKNPAGAQKLKPVLGRDMAFETCEREPGVGYCRDELHCFNPNECAVEFMDNFLLRKKSVRRGMALLDTNRDIDVLLNVYKDCIPSQYMLGWRNIIMDFLLELWSPSSRKWDPKIHGVHFWMRAYYLQTTRHFMYFLTRLE</sequence>
<dbReference type="AlphaFoldDB" id="A0A395T146"/>
<dbReference type="EMBL" id="PXOG01000080">
    <property type="protein sequence ID" value="RGP78042.1"/>
    <property type="molecule type" value="Genomic_DNA"/>
</dbReference>
<evidence type="ECO:0000313" key="1">
    <source>
        <dbReference type="EMBL" id="RGP78042.1"/>
    </source>
</evidence>
<dbReference type="OrthoDB" id="5078661at2759"/>
<gene>
    <name evidence="1" type="ORF">FLONG3_3877</name>
</gene>
<accession>A0A395T146</accession>
<dbReference type="Proteomes" id="UP000266234">
    <property type="component" value="Unassembled WGS sequence"/>
</dbReference>
<proteinExistence type="predicted"/>
<evidence type="ECO:0000313" key="2">
    <source>
        <dbReference type="Proteomes" id="UP000266234"/>
    </source>
</evidence>
<keyword evidence="2" id="KW-1185">Reference proteome</keyword>
<reference evidence="1 2" key="1">
    <citation type="journal article" date="2018" name="PLoS Pathog.">
        <title>Evolution of structural diversity of trichothecenes, a family of toxins produced by plant pathogenic and entomopathogenic fungi.</title>
        <authorList>
            <person name="Proctor R.H."/>
            <person name="McCormick S.P."/>
            <person name="Kim H.S."/>
            <person name="Cardoza R.E."/>
            <person name="Stanley A.M."/>
            <person name="Lindo L."/>
            <person name="Kelly A."/>
            <person name="Brown D.W."/>
            <person name="Lee T."/>
            <person name="Vaughan M.M."/>
            <person name="Alexander N.J."/>
            <person name="Busman M."/>
            <person name="Gutierrez S."/>
        </authorList>
    </citation>
    <scope>NUCLEOTIDE SEQUENCE [LARGE SCALE GENOMIC DNA]</scope>
    <source>
        <strain evidence="1 2">NRRL 20695</strain>
    </source>
</reference>